<dbReference type="OrthoDB" id="1751727at2759"/>
<feature type="region of interest" description="Disordered" evidence="1">
    <location>
        <begin position="443"/>
        <end position="487"/>
    </location>
</feature>
<feature type="domain" description="Integrase catalytic" evidence="3">
    <location>
        <begin position="1060"/>
        <end position="1219"/>
    </location>
</feature>
<reference evidence="4 5" key="1">
    <citation type="submission" date="2018-04" db="EMBL/GenBank/DDBJ databases">
        <authorList>
            <person name="Vogel A."/>
        </authorList>
    </citation>
    <scope>NUCLEOTIDE SEQUENCE [LARGE SCALE GENOMIC DNA]</scope>
</reference>
<feature type="compositionally biased region" description="Basic and acidic residues" evidence="1">
    <location>
        <begin position="478"/>
        <end position="487"/>
    </location>
</feature>
<evidence type="ECO:0000259" key="2">
    <source>
        <dbReference type="PROSITE" id="PS50879"/>
    </source>
</evidence>
<dbReference type="InterPro" id="IPR036397">
    <property type="entry name" value="RNaseH_sf"/>
</dbReference>
<gene>
    <name evidence="4" type="ORF">CCAM_LOCUS24899</name>
</gene>
<feature type="region of interest" description="Disordered" evidence="1">
    <location>
        <begin position="352"/>
        <end position="390"/>
    </location>
</feature>
<dbReference type="Pfam" id="PF00665">
    <property type="entry name" value="rve"/>
    <property type="match status" value="1"/>
</dbReference>
<dbReference type="CDD" id="cd09279">
    <property type="entry name" value="RNase_HI_like"/>
    <property type="match status" value="1"/>
</dbReference>
<dbReference type="PANTHER" id="PTHR48475">
    <property type="entry name" value="RIBONUCLEASE H"/>
    <property type="match status" value="1"/>
</dbReference>
<dbReference type="InterPro" id="IPR012337">
    <property type="entry name" value="RNaseH-like_sf"/>
</dbReference>
<dbReference type="InterPro" id="IPR021109">
    <property type="entry name" value="Peptidase_aspartic_dom_sf"/>
</dbReference>
<dbReference type="FunFam" id="3.30.420.10:FF:000032">
    <property type="entry name" value="Retrovirus-related Pol polyprotein from transposon 297-like Protein"/>
    <property type="match status" value="1"/>
</dbReference>
<dbReference type="PANTHER" id="PTHR48475:SF2">
    <property type="entry name" value="RIBONUCLEASE H"/>
    <property type="match status" value="1"/>
</dbReference>
<dbReference type="Gene3D" id="2.40.70.10">
    <property type="entry name" value="Acid Proteases"/>
    <property type="match status" value="1"/>
</dbReference>
<dbReference type="Pfam" id="PF13456">
    <property type="entry name" value="RVT_3"/>
    <property type="match status" value="1"/>
</dbReference>
<dbReference type="InterPro" id="IPR002156">
    <property type="entry name" value="RNaseH_domain"/>
</dbReference>
<feature type="domain" description="RNase H type-1" evidence="2">
    <location>
        <begin position="774"/>
        <end position="903"/>
    </location>
</feature>
<accession>A0A484M2Y2</accession>
<dbReference type="Pfam" id="PF03732">
    <property type="entry name" value="Retrotrans_gag"/>
    <property type="match status" value="1"/>
</dbReference>
<dbReference type="Gene3D" id="1.10.340.70">
    <property type="match status" value="1"/>
</dbReference>
<evidence type="ECO:0000259" key="3">
    <source>
        <dbReference type="PROSITE" id="PS50994"/>
    </source>
</evidence>
<dbReference type="GO" id="GO:0015074">
    <property type="term" value="P:DNA integration"/>
    <property type="evidence" value="ECO:0007669"/>
    <property type="project" value="InterPro"/>
</dbReference>
<proteinExistence type="predicted"/>
<organism evidence="4 5">
    <name type="scientific">Cuscuta campestris</name>
    <dbReference type="NCBI Taxonomy" id="132261"/>
    <lineage>
        <taxon>Eukaryota</taxon>
        <taxon>Viridiplantae</taxon>
        <taxon>Streptophyta</taxon>
        <taxon>Embryophyta</taxon>
        <taxon>Tracheophyta</taxon>
        <taxon>Spermatophyta</taxon>
        <taxon>Magnoliopsida</taxon>
        <taxon>eudicotyledons</taxon>
        <taxon>Gunneridae</taxon>
        <taxon>Pentapetalae</taxon>
        <taxon>asterids</taxon>
        <taxon>lamiids</taxon>
        <taxon>Solanales</taxon>
        <taxon>Convolvulaceae</taxon>
        <taxon>Cuscuteae</taxon>
        <taxon>Cuscuta</taxon>
        <taxon>Cuscuta subgen. Grammica</taxon>
        <taxon>Cuscuta sect. Cleistogrammica</taxon>
    </lineage>
</organism>
<dbReference type="InterPro" id="IPR005162">
    <property type="entry name" value="Retrotrans_gag_dom"/>
</dbReference>
<dbReference type="SUPFAM" id="SSF53098">
    <property type="entry name" value="Ribonuclease H-like"/>
    <property type="match status" value="2"/>
</dbReference>
<dbReference type="PROSITE" id="PS50994">
    <property type="entry name" value="INTEGRASE"/>
    <property type="match status" value="1"/>
</dbReference>
<sequence>MLCAISQVKIQFVENIGKRVKLVQSFPSEKLNLRNLEFVRVKGEKLLTDIPFPYCPVSLFECEFSIDPTVDPDLAILVMFTNFDVVGDVAGGPIGEKAGPAGSQGKKKKDTRSARKGDLRDALKEKRGESTATSKVGSEERRIAVGDKGAAELWKMYEQLEKRLDAQNPYRQAVFSEVTPFSKRIMSCPLPDNFKTPQIKAYNGRTDPQDHLARFGANVVMYAYPEEIKCRCFLATLEGPACEWFHKLPKGSIDKWGDLAHKFLEHFASSRRQKLPFSHLLHVKIRKGEQLREFINRWEKEARDVQGADDQALIAMLQATLPQGDVRKELRRNPLSTYQEMLARAKYLALEEEDDEPPVRKEKKSGPPVAEGKKRKDYGKGPNPTGYHASRHPVHAVQSLPAPPHGWESYGVQDAPKYCEYHRNSTHNTLECVTLKKEMDQLIARGPPPRSERPSTSNRTWRRPPAPTAAITAGEGQEDGRRHLGRDCDDLDEEERQGRRHLGCRFIMGGNTGGDSVSSRKKWKNMVYLAEVQRPLLPKRKKKEPLIFTDEDYPPVLSPHRDALVIRVEINNVVVHRTLVDTGSSVNIMYSNTFKELGLSRSDLKPVRIRLEDLECVISPVHLCLKFNTPTRVGVAKGNQSLSRSCYVRATKSQARVDENVSTICAAIQKEEGRPRAEPAEEVEEVSLDLVEPEQKVKLTPYFQAHPVHVLSQIPIGMLLQSPNAPSRVSKWGVFLGSFQIEFKPRPAIKGQALADFVVECTAREVESSGEESEENWWTVYTDGSSATDASGGGVVAISLDGFKAYYSVRFQFKVSNNEAEYEALLCGLRLAASLKAERIQVRCDSKLVVGHVTGEFEAKDERMKKCRDTVLELLKAFGAYWIEQVHREENAEADILSKLGSDSPDHIKAMTQEEELLEPSISPGQVLIITLREKPDWIDEITMYILDGSLPIDPIAAKVVERRAPSYTLECGRLYKRSYNGTLLRCLRTGEAQKLMEEIHEGICSAHQGAFMMSRKVTLQGYFWPTIIRDCAEYVRKCKVCQEFQRMPGRPATNYTPIRTSIPFARWGIDLVGMLPRGTGNNTYLVVAIDYFTKWVEAAPVPTITVEQMTKFVSKQILCRFGVPQQIITDNGTQFEAGGFNEFLQSWGIKQSYAAVGYPQTNGQVENTNRTIMDGLKKKIMECKSAWVEEVPYILWTYRTTPRKATGETPFSLTYGFEARAPAESSLLSYRVDMFDAEENEENLRAELHLIDERRERAYMRAENYRR</sequence>
<dbReference type="Gene3D" id="3.30.420.10">
    <property type="entry name" value="Ribonuclease H-like superfamily/Ribonuclease H"/>
    <property type="match status" value="2"/>
</dbReference>
<dbReference type="Pfam" id="PF17921">
    <property type="entry name" value="Integrase_H2C2"/>
    <property type="match status" value="1"/>
</dbReference>
<dbReference type="GO" id="GO:0003676">
    <property type="term" value="F:nucleic acid binding"/>
    <property type="evidence" value="ECO:0007669"/>
    <property type="project" value="InterPro"/>
</dbReference>
<keyword evidence="5" id="KW-1185">Reference proteome</keyword>
<feature type="region of interest" description="Disordered" evidence="1">
    <location>
        <begin position="94"/>
        <end position="139"/>
    </location>
</feature>
<protein>
    <submittedName>
        <fullName evidence="4">Uncharacterized protein</fullName>
    </submittedName>
</protein>
<evidence type="ECO:0000313" key="4">
    <source>
        <dbReference type="EMBL" id="VFQ83123.1"/>
    </source>
</evidence>
<dbReference type="CDD" id="cd00303">
    <property type="entry name" value="retropepsin_like"/>
    <property type="match status" value="1"/>
</dbReference>
<dbReference type="PROSITE" id="PS50879">
    <property type="entry name" value="RNASE_H_1"/>
    <property type="match status" value="1"/>
</dbReference>
<evidence type="ECO:0000313" key="5">
    <source>
        <dbReference type="Proteomes" id="UP000595140"/>
    </source>
</evidence>
<dbReference type="Proteomes" id="UP000595140">
    <property type="component" value="Unassembled WGS sequence"/>
</dbReference>
<dbReference type="GO" id="GO:0004523">
    <property type="term" value="F:RNA-DNA hybrid ribonuclease activity"/>
    <property type="evidence" value="ECO:0007669"/>
    <property type="project" value="InterPro"/>
</dbReference>
<dbReference type="EMBL" id="OOIL02002556">
    <property type="protein sequence ID" value="VFQ83123.1"/>
    <property type="molecule type" value="Genomic_DNA"/>
</dbReference>
<name>A0A484M2Y2_9ASTE</name>
<dbReference type="InterPro" id="IPR041588">
    <property type="entry name" value="Integrase_H2C2"/>
</dbReference>
<dbReference type="AlphaFoldDB" id="A0A484M2Y2"/>
<feature type="compositionally biased region" description="Basic and acidic residues" evidence="1">
    <location>
        <begin position="111"/>
        <end position="129"/>
    </location>
</feature>
<dbReference type="InterPro" id="IPR001584">
    <property type="entry name" value="Integrase_cat-core"/>
</dbReference>
<evidence type="ECO:0000256" key="1">
    <source>
        <dbReference type="SAM" id="MobiDB-lite"/>
    </source>
</evidence>